<feature type="transmembrane region" description="Helical" evidence="4">
    <location>
        <begin position="227"/>
        <end position="249"/>
    </location>
</feature>
<organism evidence="6">
    <name type="scientific">Caldilineaceae bacterium SB0675_bin_29</name>
    <dbReference type="NCBI Taxonomy" id="2605266"/>
    <lineage>
        <taxon>Bacteria</taxon>
        <taxon>Bacillati</taxon>
        <taxon>Chloroflexota</taxon>
        <taxon>Caldilineae</taxon>
        <taxon>Caldilineales</taxon>
        <taxon>Caldilineaceae</taxon>
    </lineage>
</organism>
<dbReference type="GO" id="GO:0006396">
    <property type="term" value="P:RNA processing"/>
    <property type="evidence" value="ECO:0007669"/>
    <property type="project" value="InterPro"/>
</dbReference>
<dbReference type="GO" id="GO:0003723">
    <property type="term" value="F:RNA binding"/>
    <property type="evidence" value="ECO:0007669"/>
    <property type="project" value="InterPro"/>
</dbReference>
<dbReference type="InterPro" id="IPR029064">
    <property type="entry name" value="Ribosomal_eL30-like_sf"/>
</dbReference>
<dbReference type="InterPro" id="IPR029026">
    <property type="entry name" value="tRNA_m1G_MTases_N"/>
</dbReference>
<dbReference type="PANTHER" id="PTHR43191:SF2">
    <property type="entry name" value="RRNA METHYLTRANSFERASE 3, MITOCHONDRIAL"/>
    <property type="match status" value="1"/>
</dbReference>
<dbReference type="InterPro" id="IPR001537">
    <property type="entry name" value="SpoU_MeTrfase"/>
</dbReference>
<dbReference type="SMART" id="SM00967">
    <property type="entry name" value="SpoU_sub_bind"/>
    <property type="match status" value="1"/>
</dbReference>
<comment type="caution">
    <text evidence="6">The sequence shown here is derived from an EMBL/GenBank/DDBJ whole genome shotgun (WGS) entry which is preliminary data.</text>
</comment>
<name>A0A6B1G0C6_9CHLR</name>
<proteinExistence type="inferred from homology"/>
<keyword evidence="4" id="KW-1133">Transmembrane helix</keyword>
<dbReference type="GO" id="GO:0008173">
    <property type="term" value="F:RNA methyltransferase activity"/>
    <property type="evidence" value="ECO:0007669"/>
    <property type="project" value="InterPro"/>
</dbReference>
<dbReference type="PANTHER" id="PTHR43191">
    <property type="entry name" value="RRNA METHYLTRANSFERASE 3"/>
    <property type="match status" value="1"/>
</dbReference>
<keyword evidence="3 6" id="KW-0808">Transferase</keyword>
<evidence type="ECO:0000256" key="3">
    <source>
        <dbReference type="ARBA" id="ARBA00022679"/>
    </source>
</evidence>
<dbReference type="Gene3D" id="3.30.1330.30">
    <property type="match status" value="1"/>
</dbReference>
<accession>A0A6B1G0C6</accession>
<evidence type="ECO:0000256" key="2">
    <source>
        <dbReference type="ARBA" id="ARBA00022603"/>
    </source>
</evidence>
<dbReference type="InterPro" id="IPR051259">
    <property type="entry name" value="rRNA_Methyltransferase"/>
</dbReference>
<sequence>MKEITSASNPQVKLAARLHRRRHRQAHGLCLLEGTRLVQDALTIGAAFHNCFITAAAREAQPDLTAQLQQACSLYLVPPAILDKISETVSPQNIAAVVPIPDLPLPSAAALSLILDGVQDPGNAGTLLRTAAAAGADQVLFAPGCVDPFNGKVLRAAMGAHFRVPIRVLENWEAVTDALPTGQPFYLASAEGSILYDEVDWSQPSALVLGSEAHGASSQMRRRAATVAVPMAAATESLNVAAAGAVILFEAARQRRNTR</sequence>
<evidence type="ECO:0000256" key="4">
    <source>
        <dbReference type="SAM" id="Phobius"/>
    </source>
</evidence>
<dbReference type="GO" id="GO:0005737">
    <property type="term" value="C:cytoplasm"/>
    <property type="evidence" value="ECO:0007669"/>
    <property type="project" value="UniProtKB-ARBA"/>
</dbReference>
<keyword evidence="4" id="KW-0812">Transmembrane</keyword>
<protein>
    <submittedName>
        <fullName evidence="6">RNA methyltransferase</fullName>
    </submittedName>
</protein>
<dbReference type="InterPro" id="IPR053888">
    <property type="entry name" value="MRM3-like_sub_bind"/>
</dbReference>
<dbReference type="InterPro" id="IPR029028">
    <property type="entry name" value="Alpha/beta_knot_MTases"/>
</dbReference>
<dbReference type="EMBL" id="VYDA01000136">
    <property type="protein sequence ID" value="MYH60886.1"/>
    <property type="molecule type" value="Genomic_DNA"/>
</dbReference>
<dbReference type="SUPFAM" id="SSF55315">
    <property type="entry name" value="L30e-like"/>
    <property type="match status" value="1"/>
</dbReference>
<gene>
    <name evidence="6" type="ORF">F4148_03680</name>
</gene>
<evidence type="ECO:0000313" key="6">
    <source>
        <dbReference type="EMBL" id="MYH60886.1"/>
    </source>
</evidence>
<dbReference type="GO" id="GO:0032259">
    <property type="term" value="P:methylation"/>
    <property type="evidence" value="ECO:0007669"/>
    <property type="project" value="UniProtKB-KW"/>
</dbReference>
<dbReference type="InterPro" id="IPR013123">
    <property type="entry name" value="SpoU_subst-bd"/>
</dbReference>
<keyword evidence="4" id="KW-0472">Membrane</keyword>
<reference evidence="6" key="1">
    <citation type="submission" date="2019-09" db="EMBL/GenBank/DDBJ databases">
        <title>Characterisation of the sponge microbiome using genome-centric metagenomics.</title>
        <authorList>
            <person name="Engelberts J.P."/>
            <person name="Robbins S.J."/>
            <person name="De Goeij J.M."/>
            <person name="Aranda M."/>
            <person name="Bell S.C."/>
            <person name="Webster N.S."/>
        </authorList>
    </citation>
    <scope>NUCLEOTIDE SEQUENCE</scope>
    <source>
        <strain evidence="6">SB0675_bin_29</strain>
    </source>
</reference>
<keyword evidence="2 6" id="KW-0489">Methyltransferase</keyword>
<evidence type="ECO:0000256" key="1">
    <source>
        <dbReference type="ARBA" id="ARBA00007228"/>
    </source>
</evidence>
<dbReference type="SUPFAM" id="SSF75217">
    <property type="entry name" value="alpha/beta knot"/>
    <property type="match status" value="1"/>
</dbReference>
<dbReference type="AlphaFoldDB" id="A0A6B1G0C6"/>
<dbReference type="Gene3D" id="3.40.1280.10">
    <property type="match status" value="1"/>
</dbReference>
<comment type="similarity">
    <text evidence="1">Belongs to the class IV-like SAM-binding methyltransferase superfamily. RNA methyltransferase TrmH family.</text>
</comment>
<evidence type="ECO:0000259" key="5">
    <source>
        <dbReference type="SMART" id="SM00967"/>
    </source>
</evidence>
<dbReference type="Pfam" id="PF22435">
    <property type="entry name" value="MRM3-like_sub_bind"/>
    <property type="match status" value="1"/>
</dbReference>
<dbReference type="Pfam" id="PF00588">
    <property type="entry name" value="SpoU_methylase"/>
    <property type="match status" value="1"/>
</dbReference>
<dbReference type="CDD" id="cd18095">
    <property type="entry name" value="SpoU-like_rRNA-MTase"/>
    <property type="match status" value="1"/>
</dbReference>
<feature type="domain" description="RNA 2-O ribose methyltransferase substrate binding" evidence="5">
    <location>
        <begin position="31"/>
        <end position="104"/>
    </location>
</feature>